<feature type="domain" description="HTH tetR-type" evidence="3">
    <location>
        <begin position="10"/>
        <end position="70"/>
    </location>
</feature>
<evidence type="ECO:0000256" key="2">
    <source>
        <dbReference type="PROSITE-ProRule" id="PRU00335"/>
    </source>
</evidence>
<evidence type="ECO:0000259" key="3">
    <source>
        <dbReference type="PROSITE" id="PS50977"/>
    </source>
</evidence>
<dbReference type="PRINTS" id="PR00455">
    <property type="entry name" value="HTHTETR"/>
</dbReference>
<gene>
    <name evidence="4" type="ORF">GCM10023171_27710</name>
</gene>
<protein>
    <recommendedName>
        <fullName evidence="3">HTH tetR-type domain-containing protein</fullName>
    </recommendedName>
</protein>
<dbReference type="Gene3D" id="1.10.357.10">
    <property type="entry name" value="Tetracycline Repressor, domain 2"/>
    <property type="match status" value="1"/>
</dbReference>
<reference evidence="5" key="1">
    <citation type="journal article" date="2019" name="Int. J. Syst. Evol. Microbiol.">
        <title>The Global Catalogue of Microorganisms (GCM) 10K type strain sequencing project: providing services to taxonomists for standard genome sequencing and annotation.</title>
        <authorList>
            <consortium name="The Broad Institute Genomics Platform"/>
            <consortium name="The Broad Institute Genome Sequencing Center for Infectious Disease"/>
            <person name="Wu L."/>
            <person name="Ma J."/>
        </authorList>
    </citation>
    <scope>NUCLEOTIDE SEQUENCE [LARGE SCALE GENOMIC DNA]</scope>
    <source>
        <strain evidence="5">JCM 17839</strain>
    </source>
</reference>
<dbReference type="Pfam" id="PF00440">
    <property type="entry name" value="TetR_N"/>
    <property type="match status" value="1"/>
</dbReference>
<dbReference type="PANTHER" id="PTHR30055">
    <property type="entry name" value="HTH-TYPE TRANSCRIPTIONAL REGULATOR RUTR"/>
    <property type="match status" value="1"/>
</dbReference>
<dbReference type="PANTHER" id="PTHR30055:SF226">
    <property type="entry name" value="HTH-TYPE TRANSCRIPTIONAL REGULATOR PKSA"/>
    <property type="match status" value="1"/>
</dbReference>
<dbReference type="EMBL" id="BAABGP010000018">
    <property type="protein sequence ID" value="GAA4488370.1"/>
    <property type="molecule type" value="Genomic_DNA"/>
</dbReference>
<evidence type="ECO:0000313" key="4">
    <source>
        <dbReference type="EMBL" id="GAA4488370.1"/>
    </source>
</evidence>
<dbReference type="InterPro" id="IPR050109">
    <property type="entry name" value="HTH-type_TetR-like_transc_reg"/>
</dbReference>
<evidence type="ECO:0000256" key="1">
    <source>
        <dbReference type="ARBA" id="ARBA00023125"/>
    </source>
</evidence>
<accession>A0ABP8PLJ9</accession>
<organism evidence="4 5">
    <name type="scientific">Microbacterium panaciterrae</name>
    <dbReference type="NCBI Taxonomy" id="985759"/>
    <lineage>
        <taxon>Bacteria</taxon>
        <taxon>Bacillati</taxon>
        <taxon>Actinomycetota</taxon>
        <taxon>Actinomycetes</taxon>
        <taxon>Micrococcales</taxon>
        <taxon>Microbacteriaceae</taxon>
        <taxon>Microbacterium</taxon>
    </lineage>
</organism>
<evidence type="ECO:0000313" key="5">
    <source>
        <dbReference type="Proteomes" id="UP001500731"/>
    </source>
</evidence>
<dbReference type="RefSeq" id="WP_345187918.1">
    <property type="nucleotide sequence ID" value="NZ_BAABGP010000018.1"/>
</dbReference>
<dbReference type="InterPro" id="IPR001647">
    <property type="entry name" value="HTH_TetR"/>
</dbReference>
<comment type="caution">
    <text evidence="4">The sequence shown here is derived from an EMBL/GenBank/DDBJ whole genome shotgun (WGS) entry which is preliminary data.</text>
</comment>
<dbReference type="Proteomes" id="UP001500731">
    <property type="component" value="Unassembled WGS sequence"/>
</dbReference>
<name>A0ABP8PLJ9_9MICO</name>
<keyword evidence="1 2" id="KW-0238">DNA-binding</keyword>
<keyword evidence="5" id="KW-1185">Reference proteome</keyword>
<feature type="DNA-binding region" description="H-T-H motif" evidence="2">
    <location>
        <begin position="33"/>
        <end position="52"/>
    </location>
</feature>
<dbReference type="InterPro" id="IPR009057">
    <property type="entry name" value="Homeodomain-like_sf"/>
</dbReference>
<dbReference type="SUPFAM" id="SSF46689">
    <property type="entry name" value="Homeodomain-like"/>
    <property type="match status" value="1"/>
</dbReference>
<sequence length="198" mass="22551">MTDRQRVRRGDGRERALDAAYRLFLEQGYDGTTLREVAAAAGVAEQTIYYLFGSKEQLLRETESRWVLGGTPLTTWRDAPWAGELLAETDPRALIARFVLVDGQIKKRLATWTVAVGRASPPSPQNFHGRDEFFAFLVDRTADLAEGNRTMARERTIDAVRVLNSLENYIELTTRRMWSDDEWAEWITAALSWLLIDG</sequence>
<proteinExistence type="predicted"/>
<dbReference type="PROSITE" id="PS50977">
    <property type="entry name" value="HTH_TETR_2"/>
    <property type="match status" value="1"/>
</dbReference>